<comment type="caution">
    <text evidence="2">The sequence shown here is derived from an EMBL/GenBank/DDBJ whole genome shotgun (WGS) entry which is preliminary data.</text>
</comment>
<protein>
    <submittedName>
        <fullName evidence="2">Uncharacterized protein</fullName>
    </submittedName>
</protein>
<evidence type="ECO:0000313" key="3">
    <source>
        <dbReference type="Proteomes" id="UP000228635"/>
    </source>
</evidence>
<organism evidence="2 3">
    <name type="scientific">Candidatus Harrisonbacteria bacterium CG10_big_fil_rev_8_21_14_0_10_42_17</name>
    <dbReference type="NCBI Taxonomy" id="1974584"/>
    <lineage>
        <taxon>Bacteria</taxon>
        <taxon>Candidatus Harrisoniibacteriota</taxon>
    </lineage>
</organism>
<feature type="non-terminal residue" evidence="2">
    <location>
        <position position="154"/>
    </location>
</feature>
<feature type="coiled-coil region" evidence="1">
    <location>
        <begin position="41"/>
        <end position="96"/>
    </location>
</feature>
<evidence type="ECO:0000313" key="2">
    <source>
        <dbReference type="EMBL" id="PIT92478.1"/>
    </source>
</evidence>
<name>A0A2M6WI53_9BACT</name>
<keyword evidence="1" id="KW-0175">Coiled coil</keyword>
<proteinExistence type="predicted"/>
<accession>A0A2M6WI53</accession>
<sequence>MARQISDEIQKVSLPPAWAEWMLSELNKEEAEAAQAGAVFAQNLKDKIKGLEEKLDLFLDAHLDNTISREEYTIKKEKLITEKTELSEKLKDFERNGNHWLEPMQLFILDSKQAGIIASGENFENKKNFLKKIGSNPLLAKRALQFSPKKSWEI</sequence>
<dbReference type="Proteomes" id="UP000228635">
    <property type="component" value="Unassembled WGS sequence"/>
</dbReference>
<gene>
    <name evidence="2" type="ORF">COU08_02095</name>
</gene>
<evidence type="ECO:0000256" key="1">
    <source>
        <dbReference type="SAM" id="Coils"/>
    </source>
</evidence>
<reference evidence="3" key="1">
    <citation type="submission" date="2017-09" db="EMBL/GenBank/DDBJ databases">
        <title>Depth-based differentiation of microbial function through sediment-hosted aquifers and enrichment of novel symbionts in the deep terrestrial subsurface.</title>
        <authorList>
            <person name="Probst A.J."/>
            <person name="Ladd B."/>
            <person name="Jarett J.K."/>
            <person name="Geller-Mcgrath D.E."/>
            <person name="Sieber C.M.K."/>
            <person name="Emerson J.B."/>
            <person name="Anantharaman K."/>
            <person name="Thomas B.C."/>
            <person name="Malmstrom R."/>
            <person name="Stieglmeier M."/>
            <person name="Klingl A."/>
            <person name="Woyke T."/>
            <person name="Ryan C.M."/>
            <person name="Banfield J.F."/>
        </authorList>
    </citation>
    <scope>NUCLEOTIDE SEQUENCE [LARGE SCALE GENOMIC DNA]</scope>
</reference>
<dbReference type="AlphaFoldDB" id="A0A2M6WI53"/>
<dbReference type="EMBL" id="PFBA01000019">
    <property type="protein sequence ID" value="PIT92478.1"/>
    <property type="molecule type" value="Genomic_DNA"/>
</dbReference>